<dbReference type="NCBIfam" id="NF005926">
    <property type="entry name" value="PRK07940.1"/>
    <property type="match status" value="1"/>
</dbReference>
<evidence type="ECO:0000256" key="5">
    <source>
        <dbReference type="ARBA" id="ARBA00022705"/>
    </source>
</evidence>
<keyword evidence="6" id="KW-0239">DNA-directed DNA polymerase</keyword>
<gene>
    <name evidence="8" type="ORF">RA11412_0022</name>
</gene>
<dbReference type="Pfam" id="PF09115">
    <property type="entry name" value="DNApol3-delta_C"/>
    <property type="match status" value="1"/>
</dbReference>
<evidence type="ECO:0000256" key="6">
    <source>
        <dbReference type="ARBA" id="ARBA00022932"/>
    </source>
</evidence>
<evidence type="ECO:0000256" key="1">
    <source>
        <dbReference type="ARBA" id="ARBA00012417"/>
    </source>
</evidence>
<accession>A0A2Z5QVB1</accession>
<dbReference type="EMBL" id="AP017895">
    <property type="protein sequence ID" value="BAV86321.1"/>
    <property type="molecule type" value="Genomic_DNA"/>
</dbReference>
<dbReference type="GO" id="GO:0003677">
    <property type="term" value="F:DNA binding"/>
    <property type="evidence" value="ECO:0007669"/>
    <property type="project" value="InterPro"/>
</dbReference>
<name>A0A2Z5QVB1_9MICC</name>
<dbReference type="GeneID" id="93862222"/>
<organism evidence="8 9">
    <name type="scientific">Rothia aeria</name>
    <dbReference type="NCBI Taxonomy" id="172042"/>
    <lineage>
        <taxon>Bacteria</taxon>
        <taxon>Bacillati</taxon>
        <taxon>Actinomycetota</taxon>
        <taxon>Actinomycetes</taxon>
        <taxon>Micrococcales</taxon>
        <taxon>Micrococcaceae</taxon>
        <taxon>Rothia</taxon>
    </lineage>
</organism>
<evidence type="ECO:0000313" key="8">
    <source>
        <dbReference type="EMBL" id="BAV86321.1"/>
    </source>
</evidence>
<evidence type="ECO:0000256" key="2">
    <source>
        <dbReference type="ARBA" id="ARBA00014363"/>
    </source>
</evidence>
<sequence length="379" mass="41664">MSLWDALLAPEPVTAQLRQDASSQAPTHAWLFTGGAGSLNRQAASVFAATLLCDQPDPADRGCGTCRGCVTVMNGSHADFTHFRTEAVSISIDEARELVLKAQDRPSVSRWRVILLEDTERMPERTSNVLLKAIEEPPPHTIWLLTAPSPADVLVTIRSRCRPVQLPVPQTQRIAAYLESTGVEAGLAHRAAALSLGDAEVAHRLATVPQALTRREDLARLPLRIRTLSSAMEAAERLISLAEQDAADATQQRDAAERAELLAMLGIAEGERVAPTLRAQVRRLEEQQKRRARRIQTDTLIRAVADIQTVLRDALTLQLGAQAPLLNEYLREPLQEYAARTSPAQTLSDVQAVETTLRRLRTNANARLALEALMSRFVR</sequence>
<keyword evidence="5" id="KW-0235">DNA replication</keyword>
<dbReference type="Proteomes" id="UP000250241">
    <property type="component" value="Chromosome"/>
</dbReference>
<keyword evidence="4" id="KW-0548">Nucleotidyltransferase</keyword>
<dbReference type="GO" id="GO:0006261">
    <property type="term" value="P:DNA-templated DNA replication"/>
    <property type="evidence" value="ECO:0007669"/>
    <property type="project" value="TreeGrafter"/>
</dbReference>
<dbReference type="Pfam" id="PF13177">
    <property type="entry name" value="DNA_pol3_delta2"/>
    <property type="match status" value="1"/>
</dbReference>
<evidence type="ECO:0000256" key="4">
    <source>
        <dbReference type="ARBA" id="ARBA00022695"/>
    </source>
</evidence>
<dbReference type="InterPro" id="IPR027417">
    <property type="entry name" value="P-loop_NTPase"/>
</dbReference>
<proteinExistence type="predicted"/>
<dbReference type="SUPFAM" id="SSF52540">
    <property type="entry name" value="P-loop containing nucleoside triphosphate hydrolases"/>
    <property type="match status" value="1"/>
</dbReference>
<dbReference type="InterPro" id="IPR015199">
    <property type="entry name" value="DNA_pol_III_delta_C"/>
</dbReference>
<dbReference type="InterPro" id="IPR050238">
    <property type="entry name" value="DNA_Rep/Repair_Clamp_Loader"/>
</dbReference>
<dbReference type="GO" id="GO:0009360">
    <property type="term" value="C:DNA polymerase III complex"/>
    <property type="evidence" value="ECO:0007669"/>
    <property type="project" value="InterPro"/>
</dbReference>
<evidence type="ECO:0000313" key="9">
    <source>
        <dbReference type="Proteomes" id="UP000250241"/>
    </source>
</evidence>
<evidence type="ECO:0000256" key="7">
    <source>
        <dbReference type="ARBA" id="ARBA00049244"/>
    </source>
</evidence>
<dbReference type="KEGG" id="raj:RA11412_0022"/>
<keyword evidence="9" id="KW-1185">Reference proteome</keyword>
<dbReference type="RefSeq" id="WP_128087066.1">
    <property type="nucleotide sequence ID" value="NZ_CBDEQU010000029.1"/>
</dbReference>
<dbReference type="AlphaFoldDB" id="A0A2Z5QVB1"/>
<reference evidence="8 9" key="1">
    <citation type="submission" date="2016-10" db="EMBL/GenBank/DDBJ databases">
        <title>Genome sequence of Rothia aeria strain JCM11412.</title>
        <authorList>
            <person name="Nambu T."/>
        </authorList>
    </citation>
    <scope>NUCLEOTIDE SEQUENCE [LARGE SCALE GENOMIC DNA]</scope>
    <source>
        <strain evidence="8 9">JCM 11412</strain>
    </source>
</reference>
<evidence type="ECO:0000256" key="3">
    <source>
        <dbReference type="ARBA" id="ARBA00022679"/>
    </source>
</evidence>
<protein>
    <recommendedName>
        <fullName evidence="2">DNA polymerase III subunit delta'</fullName>
        <ecNumber evidence="1">2.7.7.7</ecNumber>
    </recommendedName>
</protein>
<dbReference type="GO" id="GO:0003887">
    <property type="term" value="F:DNA-directed DNA polymerase activity"/>
    <property type="evidence" value="ECO:0007669"/>
    <property type="project" value="UniProtKB-KW"/>
</dbReference>
<comment type="catalytic activity">
    <reaction evidence="7">
        <text>DNA(n) + a 2'-deoxyribonucleoside 5'-triphosphate = DNA(n+1) + diphosphate</text>
        <dbReference type="Rhea" id="RHEA:22508"/>
        <dbReference type="Rhea" id="RHEA-COMP:17339"/>
        <dbReference type="Rhea" id="RHEA-COMP:17340"/>
        <dbReference type="ChEBI" id="CHEBI:33019"/>
        <dbReference type="ChEBI" id="CHEBI:61560"/>
        <dbReference type="ChEBI" id="CHEBI:173112"/>
        <dbReference type="EC" id="2.7.7.7"/>
    </reaction>
</comment>
<dbReference type="PANTHER" id="PTHR11669:SF8">
    <property type="entry name" value="DNA POLYMERASE III SUBUNIT DELTA"/>
    <property type="match status" value="1"/>
</dbReference>
<dbReference type="Gene3D" id="3.40.50.300">
    <property type="entry name" value="P-loop containing nucleotide triphosphate hydrolases"/>
    <property type="match status" value="1"/>
</dbReference>
<dbReference type="PANTHER" id="PTHR11669">
    <property type="entry name" value="REPLICATION FACTOR C / DNA POLYMERASE III GAMMA-TAU SUBUNIT"/>
    <property type="match status" value="1"/>
</dbReference>
<dbReference type="EC" id="2.7.7.7" evidence="1"/>
<keyword evidence="3" id="KW-0808">Transferase</keyword>